<comment type="caution">
    <text evidence="3">The sequence shown here is derived from an EMBL/GenBank/DDBJ whole genome shotgun (WGS) entry which is preliminary data.</text>
</comment>
<evidence type="ECO:0008006" key="5">
    <source>
        <dbReference type="Google" id="ProtNLM"/>
    </source>
</evidence>
<feature type="region of interest" description="Disordered" evidence="1">
    <location>
        <begin position="1"/>
        <end position="35"/>
    </location>
</feature>
<gene>
    <name evidence="3" type="ORF">LSUE1_G000472</name>
</gene>
<dbReference type="EMBL" id="QGMK01000008">
    <property type="protein sequence ID" value="TVY85434.1"/>
    <property type="molecule type" value="Genomic_DNA"/>
</dbReference>
<feature type="transmembrane region" description="Helical" evidence="2">
    <location>
        <begin position="338"/>
        <end position="361"/>
    </location>
</feature>
<feature type="transmembrane region" description="Helical" evidence="2">
    <location>
        <begin position="211"/>
        <end position="231"/>
    </location>
</feature>
<feature type="transmembrane region" description="Helical" evidence="2">
    <location>
        <begin position="276"/>
        <end position="297"/>
    </location>
</feature>
<keyword evidence="2" id="KW-0812">Transmembrane</keyword>
<feature type="transmembrane region" description="Helical" evidence="2">
    <location>
        <begin position="558"/>
        <end position="575"/>
    </location>
</feature>
<organism evidence="3 4">
    <name type="scientific">Lachnellula suecica</name>
    <dbReference type="NCBI Taxonomy" id="602035"/>
    <lineage>
        <taxon>Eukaryota</taxon>
        <taxon>Fungi</taxon>
        <taxon>Dikarya</taxon>
        <taxon>Ascomycota</taxon>
        <taxon>Pezizomycotina</taxon>
        <taxon>Leotiomycetes</taxon>
        <taxon>Helotiales</taxon>
        <taxon>Lachnaceae</taxon>
        <taxon>Lachnellula</taxon>
    </lineage>
</organism>
<evidence type="ECO:0000256" key="1">
    <source>
        <dbReference type="SAM" id="MobiDB-lite"/>
    </source>
</evidence>
<protein>
    <recommendedName>
        <fullName evidence="5">Low temperature requirement protein A</fullName>
    </recommendedName>
</protein>
<proteinExistence type="predicted"/>
<name>A0A8T9CNP9_9HELO</name>
<keyword evidence="4" id="KW-1185">Reference proteome</keyword>
<dbReference type="AlphaFoldDB" id="A0A8T9CNP9"/>
<keyword evidence="2" id="KW-0472">Membrane</keyword>
<feature type="region of interest" description="Disordered" evidence="1">
    <location>
        <begin position="47"/>
        <end position="75"/>
    </location>
</feature>
<dbReference type="Proteomes" id="UP000469558">
    <property type="component" value="Unassembled WGS sequence"/>
</dbReference>
<evidence type="ECO:0000313" key="3">
    <source>
        <dbReference type="EMBL" id="TVY85434.1"/>
    </source>
</evidence>
<feature type="compositionally biased region" description="Polar residues" evidence="1">
    <location>
        <begin position="1"/>
        <end position="15"/>
    </location>
</feature>
<reference evidence="3 4" key="1">
    <citation type="submission" date="2018-05" db="EMBL/GenBank/DDBJ databases">
        <title>Genome sequencing and assembly of the regulated plant pathogen Lachnellula willkommii and related sister species for the development of diagnostic species identification markers.</title>
        <authorList>
            <person name="Giroux E."/>
            <person name="Bilodeau G."/>
        </authorList>
    </citation>
    <scope>NUCLEOTIDE SEQUENCE [LARGE SCALE GENOMIC DNA]</scope>
    <source>
        <strain evidence="3 4">CBS 268.59</strain>
    </source>
</reference>
<dbReference type="Pfam" id="PF06772">
    <property type="entry name" value="LtrA"/>
    <property type="match status" value="1"/>
</dbReference>
<sequence length="601" mass="67265">MPHQNASSVASLQSLKKNDESLLDGEAQDLESQPKLKLFESPLAHERRHSAGADNPTVEHSVTISGPIGISDRRNSEKPYIGNIYDDRTDDVEEYYEKGKNYGMYDNPEFRHYEEATNIELFYDLFFVANLTTFTDVLEINDSASLQSYAGFFSILWFLWAQVTLFDVRFVTDSIIERIGKAAQFGVMLGLAVVGPNFNPEKQEQRTFRSLAIILMLSRIILGLQYGGVLYQVWYYKNSKAPVAMVMLSNFTAALVYLLTFFGFGANGSSGKVFVVWYITAVIETAVNITISARYKVLSFNGSHLVKRMSLLTLIILGEGVIGLCKSIATIVEIESSWPAQLIGTIVAAVTILYLIYMLYFDWMNRAQFGDLRQEIWASLHFPFHLALVLLVEGASQFIVWRKVVEVVSGINQQFSSALNQFNIAGQTSSVALTGLLANVTNGIYQQYPPTFTQTLKETQSSIDGIGNSTFNSTEQRQEMRVLFATIQDSIFDSFNIEPPEVTAEASDDPIEEWSRHLDAFKLIFVYFFVASGLTLILMNVLNVASKPKMTKGDRIRIFVYFVLGIALASLAAVINTNIGWNFAQSAWVLPSVALIYVFGE</sequence>
<dbReference type="PANTHER" id="PTHR42101:SF1">
    <property type="entry name" value="LOW TEMPERATURE REQUIREMENT A"/>
    <property type="match status" value="1"/>
</dbReference>
<evidence type="ECO:0000256" key="2">
    <source>
        <dbReference type="SAM" id="Phobius"/>
    </source>
</evidence>
<feature type="transmembrane region" description="Helical" evidence="2">
    <location>
        <begin position="524"/>
        <end position="546"/>
    </location>
</feature>
<accession>A0A8T9CNP9</accession>
<keyword evidence="2" id="KW-1133">Transmembrane helix</keyword>
<evidence type="ECO:0000313" key="4">
    <source>
        <dbReference type="Proteomes" id="UP000469558"/>
    </source>
</evidence>
<dbReference type="OrthoDB" id="3177213at2759"/>
<feature type="transmembrane region" description="Helical" evidence="2">
    <location>
        <begin position="243"/>
        <end position="264"/>
    </location>
</feature>
<feature type="transmembrane region" description="Helical" evidence="2">
    <location>
        <begin position="309"/>
        <end position="332"/>
    </location>
</feature>
<dbReference type="PANTHER" id="PTHR42101">
    <property type="entry name" value="CHROMOSOME 16, WHOLE GENOME SHOTGUN SEQUENCE"/>
    <property type="match status" value="1"/>
</dbReference>
<dbReference type="InterPro" id="IPR010640">
    <property type="entry name" value="Low_temperature_requirement_A"/>
</dbReference>